<keyword evidence="5" id="KW-0378">Hydrolase</keyword>
<evidence type="ECO:0000256" key="4">
    <source>
        <dbReference type="ARBA" id="ARBA00022786"/>
    </source>
</evidence>
<protein>
    <recommendedName>
        <fullName evidence="9">Ubiquitin-like protease family profile domain-containing protein</fullName>
    </recommendedName>
</protein>
<feature type="non-terminal residue" evidence="10">
    <location>
        <position position="1"/>
    </location>
</feature>
<comment type="similarity">
    <text evidence="2">Belongs to the peptidase C48 family.</text>
</comment>
<proteinExistence type="inferred from homology"/>
<dbReference type="Pfam" id="PF19722">
    <property type="entry name" value="SENP3_5_N"/>
    <property type="match status" value="1"/>
</dbReference>
<evidence type="ECO:0000256" key="2">
    <source>
        <dbReference type="ARBA" id="ARBA00005234"/>
    </source>
</evidence>
<name>A0A0P7U6F0_SCLFO</name>
<dbReference type="PANTHER" id="PTHR12606">
    <property type="entry name" value="SENTRIN/SUMO-SPECIFIC PROTEASE"/>
    <property type="match status" value="1"/>
</dbReference>
<evidence type="ECO:0000256" key="1">
    <source>
        <dbReference type="ARBA" id="ARBA00004604"/>
    </source>
</evidence>
<feature type="compositionally biased region" description="Polar residues" evidence="8">
    <location>
        <begin position="217"/>
        <end position="231"/>
    </location>
</feature>
<keyword evidence="7" id="KW-0539">Nucleus</keyword>
<evidence type="ECO:0000256" key="3">
    <source>
        <dbReference type="ARBA" id="ARBA00022670"/>
    </source>
</evidence>
<dbReference type="InterPro" id="IPR003653">
    <property type="entry name" value="Peptidase_C48_C"/>
</dbReference>
<dbReference type="Proteomes" id="UP000034805">
    <property type="component" value="Unassembled WGS sequence"/>
</dbReference>
<evidence type="ECO:0000313" key="10">
    <source>
        <dbReference type="EMBL" id="KPP69803.1"/>
    </source>
</evidence>
<dbReference type="Pfam" id="PF02902">
    <property type="entry name" value="Peptidase_C48"/>
    <property type="match status" value="1"/>
</dbReference>
<keyword evidence="4" id="KW-0833">Ubl conjugation pathway</keyword>
<keyword evidence="3" id="KW-0645">Protease</keyword>
<dbReference type="SUPFAM" id="SSF54001">
    <property type="entry name" value="Cysteine proteinases"/>
    <property type="match status" value="1"/>
</dbReference>
<dbReference type="Gene3D" id="3.40.395.10">
    <property type="entry name" value="Adenoviral Proteinase, Chain A"/>
    <property type="match status" value="1"/>
</dbReference>
<evidence type="ECO:0000256" key="6">
    <source>
        <dbReference type="ARBA" id="ARBA00022807"/>
    </source>
</evidence>
<gene>
    <name evidence="10" type="ORF">Z043_111415</name>
</gene>
<dbReference type="GO" id="GO:0016926">
    <property type="term" value="P:protein desumoylation"/>
    <property type="evidence" value="ECO:0007669"/>
    <property type="project" value="TreeGrafter"/>
</dbReference>
<dbReference type="STRING" id="113540.ENSSFOP00015027149"/>
<reference evidence="10 11" key="1">
    <citation type="submission" date="2015-08" db="EMBL/GenBank/DDBJ databases">
        <title>The genome of the Asian arowana (Scleropages formosus).</title>
        <authorList>
            <person name="Tan M.H."/>
            <person name="Gan H.M."/>
            <person name="Croft L.J."/>
            <person name="Austin C.M."/>
        </authorList>
    </citation>
    <scope>NUCLEOTIDE SEQUENCE [LARGE SCALE GENOMIC DNA]</scope>
    <source>
        <strain evidence="10">Aro1</strain>
    </source>
</reference>
<evidence type="ECO:0000256" key="8">
    <source>
        <dbReference type="SAM" id="MobiDB-lite"/>
    </source>
</evidence>
<dbReference type="InterPro" id="IPR045577">
    <property type="entry name" value="SENP3_5_cons_dom"/>
</dbReference>
<dbReference type="InterPro" id="IPR038765">
    <property type="entry name" value="Papain-like_cys_pep_sf"/>
</dbReference>
<dbReference type="FunFam" id="3.40.395.10:FF:000002">
    <property type="entry name" value="Putative sentrin-specific protease 5"/>
    <property type="match status" value="1"/>
</dbReference>
<evidence type="ECO:0000256" key="7">
    <source>
        <dbReference type="ARBA" id="ARBA00023242"/>
    </source>
</evidence>
<feature type="region of interest" description="Disordered" evidence="8">
    <location>
        <begin position="143"/>
        <end position="242"/>
    </location>
</feature>
<dbReference type="GO" id="GO:0016929">
    <property type="term" value="F:deSUMOylase activity"/>
    <property type="evidence" value="ECO:0007669"/>
    <property type="project" value="TreeGrafter"/>
</dbReference>
<dbReference type="PROSITE" id="PS50600">
    <property type="entry name" value="ULP_PROTEASE"/>
    <property type="match status" value="1"/>
</dbReference>
<accession>A0A0P7U6F0</accession>
<dbReference type="GO" id="GO:0006508">
    <property type="term" value="P:proteolysis"/>
    <property type="evidence" value="ECO:0007669"/>
    <property type="project" value="UniProtKB-KW"/>
</dbReference>
<dbReference type="PANTHER" id="PTHR12606:SF10">
    <property type="entry name" value="SENTRIN-SPECIFIC PROTEASE 5"/>
    <property type="match status" value="1"/>
</dbReference>
<feature type="domain" description="Ubiquitin-like protease family profile" evidence="9">
    <location>
        <begin position="362"/>
        <end position="519"/>
    </location>
</feature>
<comment type="subcellular location">
    <subcellularLocation>
        <location evidence="1">Nucleus</location>
        <location evidence="1">Nucleolus</location>
    </subcellularLocation>
</comment>
<evidence type="ECO:0000313" key="11">
    <source>
        <dbReference type="Proteomes" id="UP000034805"/>
    </source>
</evidence>
<dbReference type="EMBL" id="JARO02003779">
    <property type="protein sequence ID" value="KPP69803.1"/>
    <property type="molecule type" value="Genomic_DNA"/>
</dbReference>
<comment type="caution">
    <text evidence="10">The sequence shown here is derived from an EMBL/GenBank/DDBJ whole genome shotgun (WGS) entry which is preliminary data.</text>
</comment>
<evidence type="ECO:0000259" key="9">
    <source>
        <dbReference type="PROSITE" id="PS50600"/>
    </source>
</evidence>
<evidence type="ECO:0000256" key="5">
    <source>
        <dbReference type="ARBA" id="ARBA00022801"/>
    </source>
</evidence>
<sequence length="550" mass="62460">VPFEGSSLYIQSLKEPQGHLAENAVTSCSSKSADQRKKLTGRGTAEVLQATKRLRLTAYKEYRCRARKSRLGSHRKAKHLYRISTLRGKRLRTEVIRYLSNLSAELKGLTREVNADHLLKLKAKSLTVRGRDGVGPAEMTMVQDGHVSNVPVGGHGRTSGRKRTPKSCDCCGHSCGSLSDKAPSSEKPERRGRKKRTLETMEETPLETTKETPLETQSANSPQDAQLNGTVSPEGETGTDMEIEQPAPDLISLNPLRDHRYCKTEDGHADSEMEDSMSTNPLTVEGSDEQIQDLIHDFLEYFYGKYGSFIALSDSDVLEHLNNKLNTDLSDRQLFVCAEVTKYRSGLASAPMHYFKVTYNKHTLTLDDLSTLENQNWVNDQVINMYGELIMDAVNHKVHFFNSFFHRQLVAKGYEGVKRWTKKVDLFTKTLLLIPIHLEIHWSLITVDIGKQHINFYDSQGIVFKHAVDNILRYILAEAKEKKQAMYQKGWKTIVNKSIPQQKNDSDCGVFVLEYCKCLALKEPLQFTQEDMPKVRKRIYKELCECKLRA</sequence>
<dbReference type="GO" id="GO:0005730">
    <property type="term" value="C:nucleolus"/>
    <property type="evidence" value="ECO:0007669"/>
    <property type="project" value="UniProtKB-SubCell"/>
</dbReference>
<keyword evidence="6" id="KW-0788">Thiol protease</keyword>
<dbReference type="AlphaFoldDB" id="A0A0P7U6F0"/>
<organism evidence="10 11">
    <name type="scientific">Scleropages formosus</name>
    <name type="common">Asian bonytongue</name>
    <name type="synonym">Osteoglossum formosum</name>
    <dbReference type="NCBI Taxonomy" id="113540"/>
    <lineage>
        <taxon>Eukaryota</taxon>
        <taxon>Metazoa</taxon>
        <taxon>Chordata</taxon>
        <taxon>Craniata</taxon>
        <taxon>Vertebrata</taxon>
        <taxon>Euteleostomi</taxon>
        <taxon>Actinopterygii</taxon>
        <taxon>Neopterygii</taxon>
        <taxon>Teleostei</taxon>
        <taxon>Osteoglossocephala</taxon>
        <taxon>Osteoglossomorpha</taxon>
        <taxon>Osteoglossiformes</taxon>
        <taxon>Osteoglossidae</taxon>
        <taxon>Scleropages</taxon>
    </lineage>
</organism>